<dbReference type="InterPro" id="IPR022775">
    <property type="entry name" value="AP_mu_sigma_su"/>
</dbReference>
<dbReference type="Gene3D" id="3.30.450.60">
    <property type="match status" value="1"/>
</dbReference>
<dbReference type="SMR" id="A0A067H316"/>
<organism evidence="7 8">
    <name type="scientific">Citrus sinensis</name>
    <name type="common">Sweet orange</name>
    <name type="synonym">Citrus aurantium var. sinensis</name>
    <dbReference type="NCBI Taxonomy" id="2711"/>
    <lineage>
        <taxon>Eukaryota</taxon>
        <taxon>Viridiplantae</taxon>
        <taxon>Streptophyta</taxon>
        <taxon>Embryophyta</taxon>
        <taxon>Tracheophyta</taxon>
        <taxon>Spermatophyta</taxon>
        <taxon>Magnoliopsida</taxon>
        <taxon>eudicotyledons</taxon>
        <taxon>Gunneridae</taxon>
        <taxon>Pentapetalae</taxon>
        <taxon>rosids</taxon>
        <taxon>malvids</taxon>
        <taxon>Sapindales</taxon>
        <taxon>Rutaceae</taxon>
        <taxon>Aurantioideae</taxon>
        <taxon>Citrus</taxon>
    </lineage>
</organism>
<gene>
    <name evidence="7" type="ORF">CISIN_1g036677mg</name>
</gene>
<proteinExistence type="inferred from homology"/>
<keyword evidence="8" id="KW-1185">Reference proteome</keyword>
<keyword evidence="5" id="KW-0472">Membrane</keyword>
<dbReference type="GO" id="GO:0012505">
    <property type="term" value="C:endomembrane system"/>
    <property type="evidence" value="ECO:0007669"/>
    <property type="project" value="UniProtKB-SubCell"/>
</dbReference>
<keyword evidence="4" id="KW-0653">Protein transport</keyword>
<protein>
    <recommendedName>
        <fullName evidence="6">AP complex mu/sigma subunit domain-containing protein</fullName>
    </recommendedName>
</protein>
<comment type="similarity">
    <text evidence="2">Belongs to the adaptor complexes small subunit family.</text>
</comment>
<evidence type="ECO:0000313" key="7">
    <source>
        <dbReference type="EMBL" id="KDO85305.1"/>
    </source>
</evidence>
<dbReference type="STRING" id="2711.A0A067H316"/>
<dbReference type="Proteomes" id="UP000027120">
    <property type="component" value="Unassembled WGS sequence"/>
</dbReference>
<evidence type="ECO:0000256" key="4">
    <source>
        <dbReference type="ARBA" id="ARBA00022927"/>
    </source>
</evidence>
<evidence type="ECO:0000313" key="8">
    <source>
        <dbReference type="Proteomes" id="UP000027120"/>
    </source>
</evidence>
<sequence>VIRELSGIILTRSPKLCNFVEWNGGLPTSIIFNTKCYPRENVIIYSGLYFCMCVDPDDNELEILDIIHHYVEILDLYF</sequence>
<dbReference type="InterPro" id="IPR016635">
    <property type="entry name" value="AP_complex_ssu"/>
</dbReference>
<evidence type="ECO:0000256" key="2">
    <source>
        <dbReference type="ARBA" id="ARBA00006972"/>
    </source>
</evidence>
<evidence type="ECO:0000256" key="1">
    <source>
        <dbReference type="ARBA" id="ARBA00004308"/>
    </source>
</evidence>
<feature type="non-terminal residue" evidence="7">
    <location>
        <position position="1"/>
    </location>
</feature>
<dbReference type="EMBL" id="KK784874">
    <property type="protein sequence ID" value="KDO85305.1"/>
    <property type="molecule type" value="Genomic_DNA"/>
</dbReference>
<dbReference type="InterPro" id="IPR011012">
    <property type="entry name" value="Longin-like_dom_sf"/>
</dbReference>
<dbReference type="Pfam" id="PF01217">
    <property type="entry name" value="Clat_adaptor_s"/>
    <property type="match status" value="1"/>
</dbReference>
<feature type="non-terminal residue" evidence="7">
    <location>
        <position position="78"/>
    </location>
</feature>
<comment type="subcellular location">
    <subcellularLocation>
        <location evidence="1">Endomembrane system</location>
    </subcellularLocation>
</comment>
<reference evidence="7 8" key="1">
    <citation type="submission" date="2014-04" db="EMBL/GenBank/DDBJ databases">
        <authorList>
            <consortium name="International Citrus Genome Consortium"/>
            <person name="Gmitter F."/>
            <person name="Chen C."/>
            <person name="Farmerie W."/>
            <person name="Harkins T."/>
            <person name="Desany B."/>
            <person name="Mohiuddin M."/>
            <person name="Kodira C."/>
            <person name="Borodovsky M."/>
            <person name="Lomsadze A."/>
            <person name="Burns P."/>
            <person name="Jenkins J."/>
            <person name="Prochnik S."/>
            <person name="Shu S."/>
            <person name="Chapman J."/>
            <person name="Pitluck S."/>
            <person name="Schmutz J."/>
            <person name="Rokhsar D."/>
        </authorList>
    </citation>
    <scope>NUCLEOTIDE SEQUENCE</scope>
</reference>
<dbReference type="GO" id="GO:0015031">
    <property type="term" value="P:protein transport"/>
    <property type="evidence" value="ECO:0007669"/>
    <property type="project" value="UniProtKB-KW"/>
</dbReference>
<feature type="domain" description="AP complex mu/sigma subunit" evidence="6">
    <location>
        <begin position="2"/>
        <end position="78"/>
    </location>
</feature>
<accession>A0A067H316</accession>
<dbReference type="SUPFAM" id="SSF64356">
    <property type="entry name" value="SNARE-like"/>
    <property type="match status" value="1"/>
</dbReference>
<evidence type="ECO:0000256" key="5">
    <source>
        <dbReference type="ARBA" id="ARBA00023136"/>
    </source>
</evidence>
<name>A0A067H316_CITSI</name>
<keyword evidence="3" id="KW-0813">Transport</keyword>
<dbReference type="PANTHER" id="PTHR11753">
    <property type="entry name" value="ADAPTOR COMPLEXES SMALL SUBUNIT FAMILY"/>
    <property type="match status" value="1"/>
</dbReference>
<dbReference type="AlphaFoldDB" id="A0A067H316"/>
<evidence type="ECO:0000259" key="6">
    <source>
        <dbReference type="Pfam" id="PF01217"/>
    </source>
</evidence>
<evidence type="ECO:0000256" key="3">
    <source>
        <dbReference type="ARBA" id="ARBA00022448"/>
    </source>
</evidence>